<dbReference type="Proteomes" id="UP001186974">
    <property type="component" value="Unassembled WGS sequence"/>
</dbReference>
<organism evidence="1 2">
    <name type="scientific">Coniosporium uncinatum</name>
    <dbReference type="NCBI Taxonomy" id="93489"/>
    <lineage>
        <taxon>Eukaryota</taxon>
        <taxon>Fungi</taxon>
        <taxon>Dikarya</taxon>
        <taxon>Ascomycota</taxon>
        <taxon>Pezizomycotina</taxon>
        <taxon>Dothideomycetes</taxon>
        <taxon>Dothideomycetes incertae sedis</taxon>
        <taxon>Coniosporium</taxon>
    </lineage>
</organism>
<evidence type="ECO:0000313" key="2">
    <source>
        <dbReference type="Proteomes" id="UP001186974"/>
    </source>
</evidence>
<name>A0ACC3DTQ3_9PEZI</name>
<sequence>MKSFAVAAAAATFAGIVSAKQCQNITVPVTISARNGLFDESALTPVTNIDVTNFILNLVQQGTNYTANVLQGYQTVSGTYDLATTYCAPDSGAPNVVQLLTHGIGFDRSYWDLPFNNYNYSYVNEAVDEYGFSTFSWDRLGIGMSEHGEPVNEIQAWLEVAALKALTDKLRDGSISGVPQFSKVVHVGHSFGSEHTYAMTAMYPGSSDGIALTGFSQNVTFIPYFGLGGNFIQANKVASLSSYVNGYLAAGDPSAVQTNFFAPGSFDPAILTVATQTGQPVTIGELLTIAGETLTPNNFAGPVLIITGNRDLPYCGGNCAAAPTGYANIPSTSKNYFVNASVFDVVIVPGAGHGLNLEYSHPFTYGTINNFFVQQGNGPAGATTQSVTPIPSATSAAGASQASSAANGTSSSAAAGVSSAAGGASSAAAGVSSAAGGASSAAGGASSAAGGAPSSAAAGAPTSGAAGSAKPSAPAYPSKGQGQGHGWGNGWPHTAAHGGW</sequence>
<dbReference type="EMBL" id="JAWDJW010000776">
    <property type="protein sequence ID" value="KAK3080036.1"/>
    <property type="molecule type" value="Genomic_DNA"/>
</dbReference>
<accession>A0ACC3DTQ3</accession>
<proteinExistence type="predicted"/>
<protein>
    <submittedName>
        <fullName evidence="1">Uncharacterized protein</fullName>
    </submittedName>
</protein>
<keyword evidence="2" id="KW-1185">Reference proteome</keyword>
<reference evidence="1" key="1">
    <citation type="submission" date="2024-09" db="EMBL/GenBank/DDBJ databases">
        <title>Black Yeasts Isolated from many extreme environments.</title>
        <authorList>
            <person name="Coleine C."/>
            <person name="Stajich J.E."/>
            <person name="Selbmann L."/>
        </authorList>
    </citation>
    <scope>NUCLEOTIDE SEQUENCE</scope>
    <source>
        <strain evidence="1">CCFEE 5737</strain>
    </source>
</reference>
<gene>
    <name evidence="1" type="ORF">LTS18_003290</name>
</gene>
<evidence type="ECO:0000313" key="1">
    <source>
        <dbReference type="EMBL" id="KAK3080036.1"/>
    </source>
</evidence>
<comment type="caution">
    <text evidence="1">The sequence shown here is derived from an EMBL/GenBank/DDBJ whole genome shotgun (WGS) entry which is preliminary data.</text>
</comment>